<evidence type="ECO:0000256" key="3">
    <source>
        <dbReference type="ARBA" id="ARBA00022448"/>
    </source>
</evidence>
<evidence type="ECO:0000256" key="2">
    <source>
        <dbReference type="ARBA" id="ARBA00009285"/>
    </source>
</evidence>
<accession>A0A154PHV9</accession>
<dbReference type="InterPro" id="IPR018222">
    <property type="entry name" value="Nuclear_transport_factor_2_euk"/>
</dbReference>
<dbReference type="InterPro" id="IPR001611">
    <property type="entry name" value="Leu-rich_rpt"/>
</dbReference>
<dbReference type="SUPFAM" id="SSF46934">
    <property type="entry name" value="UBA-like"/>
    <property type="match status" value="1"/>
</dbReference>
<name>A0A154PHV9_DUFNO</name>
<evidence type="ECO:0000313" key="11">
    <source>
        <dbReference type="Proteomes" id="UP000076502"/>
    </source>
</evidence>
<protein>
    <submittedName>
        <fullName evidence="10">Nuclear RNA export factor 2</fullName>
    </submittedName>
</protein>
<comment type="subcellular location">
    <subcellularLocation>
        <location evidence="1">Nucleus</location>
        <location evidence="1">Nucleoplasm</location>
    </subcellularLocation>
</comment>
<dbReference type="InterPro" id="IPR002075">
    <property type="entry name" value="NTF2_dom"/>
</dbReference>
<dbReference type="InterPro" id="IPR012677">
    <property type="entry name" value="Nucleotide-bd_a/b_plait_sf"/>
</dbReference>
<dbReference type="SUPFAM" id="SSF54427">
    <property type="entry name" value="NTF2-like"/>
    <property type="match status" value="1"/>
</dbReference>
<dbReference type="OMA" id="TVYCPLS"/>
<keyword evidence="7" id="KW-0539">Nucleus</keyword>
<dbReference type="PANTHER" id="PTHR10662:SF22">
    <property type="entry name" value="NUCLEAR RNA EXPORT FACTOR 1"/>
    <property type="match status" value="1"/>
</dbReference>
<evidence type="ECO:0000256" key="5">
    <source>
        <dbReference type="ARBA" id="ARBA00022737"/>
    </source>
</evidence>
<dbReference type="PANTHER" id="PTHR10662">
    <property type="entry name" value="NUCLEAR RNA EXPORT FACTOR"/>
    <property type="match status" value="1"/>
</dbReference>
<evidence type="ECO:0000256" key="6">
    <source>
        <dbReference type="ARBA" id="ARBA00022816"/>
    </source>
</evidence>
<dbReference type="InterPro" id="IPR032675">
    <property type="entry name" value="LRR_dom_sf"/>
</dbReference>
<keyword evidence="6" id="KW-0509">mRNA transport</keyword>
<organism evidence="10 11">
    <name type="scientific">Dufourea novaeangliae</name>
    <name type="common">Sweat bee</name>
    <dbReference type="NCBI Taxonomy" id="178035"/>
    <lineage>
        <taxon>Eukaryota</taxon>
        <taxon>Metazoa</taxon>
        <taxon>Ecdysozoa</taxon>
        <taxon>Arthropoda</taxon>
        <taxon>Hexapoda</taxon>
        <taxon>Insecta</taxon>
        <taxon>Pterygota</taxon>
        <taxon>Neoptera</taxon>
        <taxon>Endopterygota</taxon>
        <taxon>Hymenoptera</taxon>
        <taxon>Apocrita</taxon>
        <taxon>Aculeata</taxon>
        <taxon>Apoidea</taxon>
        <taxon>Anthophila</taxon>
        <taxon>Halictidae</taxon>
        <taxon>Rophitinae</taxon>
        <taxon>Dufourea</taxon>
    </lineage>
</organism>
<dbReference type="Gene3D" id="3.80.10.10">
    <property type="entry name" value="Ribonuclease Inhibitor"/>
    <property type="match status" value="1"/>
</dbReference>
<dbReference type="GO" id="GO:0005654">
    <property type="term" value="C:nucleoplasm"/>
    <property type="evidence" value="ECO:0007669"/>
    <property type="project" value="UniProtKB-SubCell"/>
</dbReference>
<reference evidence="10 11" key="1">
    <citation type="submission" date="2015-07" db="EMBL/GenBank/DDBJ databases">
        <title>The genome of Dufourea novaeangliae.</title>
        <authorList>
            <person name="Pan H."/>
            <person name="Kapheim K."/>
        </authorList>
    </citation>
    <scope>NUCLEOTIDE SEQUENCE [LARGE SCALE GENOMIC DNA]</scope>
    <source>
        <strain evidence="10">0120121106</strain>
        <tissue evidence="10">Whole body</tissue>
    </source>
</reference>
<dbReference type="InterPro" id="IPR005637">
    <property type="entry name" value="TAP_C_dom"/>
</dbReference>
<dbReference type="SUPFAM" id="SSF52058">
    <property type="entry name" value="L domain-like"/>
    <property type="match status" value="1"/>
</dbReference>
<gene>
    <name evidence="10" type="ORF">WN55_03014</name>
</gene>
<dbReference type="InterPro" id="IPR057125">
    <property type="entry name" value="NXF1/2/3/5-like_LRR"/>
</dbReference>
<keyword evidence="4" id="KW-0433">Leucine-rich repeat</keyword>
<evidence type="ECO:0000259" key="8">
    <source>
        <dbReference type="PROSITE" id="PS50177"/>
    </source>
</evidence>
<dbReference type="Gene3D" id="3.10.450.50">
    <property type="match status" value="1"/>
</dbReference>
<dbReference type="Gene3D" id="3.30.70.330">
    <property type="match status" value="1"/>
</dbReference>
<keyword evidence="5" id="KW-0677">Repeat</keyword>
<dbReference type="Gene3D" id="1.10.8.10">
    <property type="entry name" value="DNA helicase RuvA subunit, C-terminal domain"/>
    <property type="match status" value="1"/>
</dbReference>
<dbReference type="EMBL" id="KQ434912">
    <property type="protein sequence ID" value="KZC11413.1"/>
    <property type="molecule type" value="Genomic_DNA"/>
</dbReference>
<dbReference type="PROSITE" id="PS50177">
    <property type="entry name" value="NTF2_DOMAIN"/>
    <property type="match status" value="1"/>
</dbReference>
<evidence type="ECO:0000256" key="4">
    <source>
        <dbReference type="ARBA" id="ARBA00022614"/>
    </source>
</evidence>
<dbReference type="Pfam" id="PF24048">
    <property type="entry name" value="LRR_NXF1-5"/>
    <property type="match status" value="1"/>
</dbReference>
<proteinExistence type="inferred from homology"/>
<dbReference type="Proteomes" id="UP000076502">
    <property type="component" value="Unassembled WGS sequence"/>
</dbReference>
<evidence type="ECO:0000256" key="7">
    <source>
        <dbReference type="ARBA" id="ARBA00023242"/>
    </source>
</evidence>
<dbReference type="Pfam" id="PF03943">
    <property type="entry name" value="TAP_C"/>
    <property type="match status" value="1"/>
</dbReference>
<dbReference type="InterPro" id="IPR015245">
    <property type="entry name" value="Tap_RNA-bd"/>
</dbReference>
<dbReference type="GO" id="GO:0003723">
    <property type="term" value="F:RNA binding"/>
    <property type="evidence" value="ECO:0007669"/>
    <property type="project" value="InterPro"/>
</dbReference>
<comment type="similarity">
    <text evidence="2">Belongs to the NXF family.</text>
</comment>
<feature type="domain" description="TAP-C" evidence="9">
    <location>
        <begin position="470"/>
        <end position="524"/>
    </location>
</feature>
<dbReference type="InterPro" id="IPR035979">
    <property type="entry name" value="RBD_domain_sf"/>
</dbReference>
<dbReference type="Pfam" id="PF22602">
    <property type="entry name" value="NXF_NTF2"/>
    <property type="match status" value="1"/>
</dbReference>
<dbReference type="GO" id="GO:0016973">
    <property type="term" value="P:poly(A)+ mRNA export from nucleus"/>
    <property type="evidence" value="ECO:0007669"/>
    <property type="project" value="TreeGrafter"/>
</dbReference>
<evidence type="ECO:0000313" key="10">
    <source>
        <dbReference type="EMBL" id="KZC11413.1"/>
    </source>
</evidence>
<keyword evidence="3" id="KW-0813">Transport</keyword>
<dbReference type="PROSITE" id="PS51450">
    <property type="entry name" value="LRR"/>
    <property type="match status" value="1"/>
</dbReference>
<dbReference type="SUPFAM" id="SSF54928">
    <property type="entry name" value="RNA-binding domain, RBD"/>
    <property type="match status" value="1"/>
</dbReference>
<dbReference type="STRING" id="178035.A0A154PHV9"/>
<dbReference type="InterPro" id="IPR009060">
    <property type="entry name" value="UBA-like_sf"/>
</dbReference>
<feature type="domain" description="NTF2" evidence="8">
    <location>
        <begin position="293"/>
        <end position="441"/>
    </location>
</feature>
<dbReference type="InterPro" id="IPR030217">
    <property type="entry name" value="NXF_fam"/>
</dbReference>
<evidence type="ECO:0000259" key="9">
    <source>
        <dbReference type="PROSITE" id="PS51281"/>
    </source>
</evidence>
<dbReference type="PROSITE" id="PS51281">
    <property type="entry name" value="TAP_C"/>
    <property type="match status" value="1"/>
</dbReference>
<dbReference type="Pfam" id="PF09162">
    <property type="entry name" value="Tap-RNA_bind"/>
    <property type="match status" value="1"/>
</dbReference>
<sequence length="524" mass="60200">MQRTKLPIVSMQLDSSIAIKMNLGGSLFQERTLMSRSDVWHKIRILKGTHYDKETVLKAILNAIEPAELVPVKYQALREDTYFLARNCAHALDKLCKTNLIIKNPEGDPLILIVTLGFASIHDLKINLQPLLLAALTKKYDPNKKSLNLEQFHKDPDMSKTVYCPLSQQRTFNHVLKLIKTALTTVEYLNLQKNELFNLSPVETSSLISIKYLDLRHNNLYNMDTLTPLKNLCILKLWLDGNPLCENYAKPNQYIESVKKYCPHLIQLDGVYVNTSGLPLTYTSCLKETREELVGKFVSHFFCLYDQADRTVLRGLYHKNAFYSMSLGILPAIACKRNLSQFTACRNLTRKPVDPNKKRQHLYYGQDNILGGLKRLPRSCHDRNTFVCDLMYDDGTYLAISVGGLFKTVNNASQVLYFNRTFVLLAGNDNEYNILNDQYFVDSTVEKIPVSKIESKIMYEEIVPTCFSLIEQEELVKKCVDATTLNEEWCRTYLEEAMWNIRKAISNFMKDYKSSAVPSDAFKR</sequence>
<evidence type="ECO:0000256" key="1">
    <source>
        <dbReference type="ARBA" id="ARBA00004642"/>
    </source>
</evidence>
<dbReference type="GO" id="GO:0005737">
    <property type="term" value="C:cytoplasm"/>
    <property type="evidence" value="ECO:0007669"/>
    <property type="project" value="InterPro"/>
</dbReference>
<keyword evidence="11" id="KW-1185">Reference proteome</keyword>
<dbReference type="InterPro" id="IPR032710">
    <property type="entry name" value="NTF2-like_dom_sf"/>
</dbReference>
<dbReference type="AlphaFoldDB" id="A0A154PHV9"/>
<dbReference type="OrthoDB" id="25872at2759"/>